<reference evidence="1 2" key="1">
    <citation type="submission" date="2023-04" db="EMBL/GenBank/DDBJ databases">
        <title>Antarctic isolates genomes.</title>
        <authorList>
            <person name="Dimov S.G."/>
        </authorList>
    </citation>
    <scope>NUCLEOTIDE SEQUENCE [LARGE SCALE GENOMIC DNA]</scope>
    <source>
        <strain evidence="1 2">AL19</strain>
    </source>
</reference>
<keyword evidence="2" id="KW-1185">Reference proteome</keyword>
<dbReference type="EMBL" id="JASBQV010000018">
    <property type="protein sequence ID" value="MDI3235617.1"/>
    <property type="molecule type" value="Genomic_DNA"/>
</dbReference>
<dbReference type="SFLD" id="SFLDG01144">
    <property type="entry name" value="C2.B.4:_PGP_Like"/>
    <property type="match status" value="1"/>
</dbReference>
<organism evidence="1 2">
    <name type="scientific">Exiguobacterium antarcticum</name>
    <dbReference type="NCBI Taxonomy" id="132920"/>
    <lineage>
        <taxon>Bacteria</taxon>
        <taxon>Bacillati</taxon>
        <taxon>Bacillota</taxon>
        <taxon>Bacilli</taxon>
        <taxon>Bacillales</taxon>
        <taxon>Bacillales Family XII. Incertae Sedis</taxon>
        <taxon>Exiguobacterium</taxon>
    </lineage>
</organism>
<evidence type="ECO:0000313" key="1">
    <source>
        <dbReference type="EMBL" id="MDI3235617.1"/>
    </source>
</evidence>
<dbReference type="InterPro" id="IPR000150">
    <property type="entry name" value="Cof"/>
</dbReference>
<dbReference type="SUPFAM" id="SSF56784">
    <property type="entry name" value="HAD-like"/>
    <property type="match status" value="1"/>
</dbReference>
<dbReference type="InterPro" id="IPR023214">
    <property type="entry name" value="HAD_sf"/>
</dbReference>
<dbReference type="CDD" id="cd07516">
    <property type="entry name" value="HAD_Pase"/>
    <property type="match status" value="1"/>
</dbReference>
<accession>A0ABT6R4A7</accession>
<dbReference type="Proteomes" id="UP001243286">
    <property type="component" value="Unassembled WGS sequence"/>
</dbReference>
<dbReference type="Gene3D" id="3.30.1240.10">
    <property type="match status" value="1"/>
</dbReference>
<dbReference type="EC" id="3.1.3.-" evidence="1"/>
<dbReference type="Pfam" id="PF08282">
    <property type="entry name" value="Hydrolase_3"/>
    <property type="match status" value="1"/>
</dbReference>
<dbReference type="Gene3D" id="3.40.50.1000">
    <property type="entry name" value="HAD superfamily/HAD-like"/>
    <property type="match status" value="1"/>
</dbReference>
<evidence type="ECO:0000313" key="2">
    <source>
        <dbReference type="Proteomes" id="UP001243286"/>
    </source>
</evidence>
<dbReference type="PANTHER" id="PTHR10000:SF55">
    <property type="entry name" value="5-AMINO-6-(5-PHOSPHO-D-RIBITYLAMINO)URACIL PHOSPHATASE YCSE"/>
    <property type="match status" value="1"/>
</dbReference>
<protein>
    <submittedName>
        <fullName evidence="1">Cof-type HAD-IIB family hydrolase</fullName>
        <ecNumber evidence="1">3.1.3.-</ecNumber>
    </submittedName>
</protein>
<dbReference type="SFLD" id="SFLDS00003">
    <property type="entry name" value="Haloacid_Dehalogenase"/>
    <property type="match status" value="1"/>
</dbReference>
<name>A0ABT6R4A7_9BACL</name>
<comment type="caution">
    <text evidence="1">The sequence shown here is derived from an EMBL/GenBank/DDBJ whole genome shotgun (WGS) entry which is preliminary data.</text>
</comment>
<dbReference type="RefSeq" id="WP_236624404.1">
    <property type="nucleotide sequence ID" value="NZ_JANJYY010000037.1"/>
</dbReference>
<keyword evidence="1" id="KW-0378">Hydrolase</keyword>
<dbReference type="PANTHER" id="PTHR10000">
    <property type="entry name" value="PHOSPHOSERINE PHOSPHATASE"/>
    <property type="match status" value="1"/>
</dbReference>
<gene>
    <name evidence="1" type="ORF">QK289_11425</name>
</gene>
<sequence>MNVLAKAIKLLISDMDGTVLSSKQKIEPETIAAIQAAKEKGIEFAIATGRNYLNAKELTDQAGIVCPIIASNGARVLTVDGEELSATTLTAEQAQQIYGIISQYEVFFEMFCDQGLVTAQGSTIDAAYDSLKEMSEESDRAKDVLEFFHNRYYVNEDVKMIDGFRSFIRNQAGQVFKFISFSFDQDLMKKIWKEIEEKVDGIYVTSSGHDNIEVMALGADKGTAVKTLAKHLGVSIDEVAVIGDNLNDVPMFKVAGMAIAMGNGHEEAKAIAHQVTKTNDENGVGYAIGQLADKAWT</sequence>
<dbReference type="GO" id="GO:0016787">
    <property type="term" value="F:hydrolase activity"/>
    <property type="evidence" value="ECO:0007669"/>
    <property type="project" value="UniProtKB-KW"/>
</dbReference>
<dbReference type="NCBIfam" id="TIGR00099">
    <property type="entry name" value="Cof-subfamily"/>
    <property type="match status" value="1"/>
</dbReference>
<proteinExistence type="predicted"/>
<dbReference type="InterPro" id="IPR036412">
    <property type="entry name" value="HAD-like_sf"/>
</dbReference>
<dbReference type="SFLD" id="SFLDG01140">
    <property type="entry name" value="C2.B:_Phosphomannomutase_and_P"/>
    <property type="match status" value="1"/>
</dbReference>
<dbReference type="PROSITE" id="PS01228">
    <property type="entry name" value="COF_1"/>
    <property type="match status" value="1"/>
</dbReference>
<dbReference type="NCBIfam" id="TIGR01484">
    <property type="entry name" value="HAD-SF-IIB"/>
    <property type="match status" value="1"/>
</dbReference>
<dbReference type="InterPro" id="IPR006379">
    <property type="entry name" value="HAD-SF_hydro_IIB"/>
</dbReference>